<comment type="caution">
    <text evidence="1">The sequence shown here is derived from an EMBL/GenBank/DDBJ whole genome shotgun (WGS) entry which is preliminary data.</text>
</comment>
<evidence type="ECO:0000313" key="1">
    <source>
        <dbReference type="EMBL" id="PGG78066.1"/>
    </source>
</evidence>
<dbReference type="Proteomes" id="UP000225320">
    <property type="component" value="Unassembled WGS sequence"/>
</dbReference>
<dbReference type="AlphaFoldDB" id="A0A2A7YF67"/>
<dbReference type="EMBL" id="NVOI01000230">
    <property type="protein sequence ID" value="PGG78066.1"/>
    <property type="molecule type" value="Genomic_DNA"/>
</dbReference>
<dbReference type="RefSeq" id="WP_098070778.1">
    <property type="nucleotide sequence ID" value="NZ_LDKD02000001.1"/>
</dbReference>
<reference evidence="1 2" key="1">
    <citation type="submission" date="2017-09" db="EMBL/GenBank/DDBJ databases">
        <title>Large-scale bioinformatics analysis of Bacillus genomes uncovers conserved roles of natural products in bacterial physiology.</title>
        <authorList>
            <consortium name="Agbiome Team Llc"/>
            <person name="Bleich R.M."/>
            <person name="Grubbs K.J."/>
            <person name="Santa Maria K.C."/>
            <person name="Allen S.E."/>
            <person name="Farag S."/>
            <person name="Shank E.A."/>
            <person name="Bowers A."/>
        </authorList>
    </citation>
    <scope>NUCLEOTIDE SEQUENCE [LARGE SCALE GENOMIC DNA]</scope>
    <source>
        <strain evidence="1 2">AFS094862</strain>
    </source>
</reference>
<evidence type="ECO:0000313" key="2">
    <source>
        <dbReference type="Proteomes" id="UP000225320"/>
    </source>
</evidence>
<name>A0A2A7YF67_9BACI</name>
<gene>
    <name evidence="1" type="ORF">CON73_32260</name>
</gene>
<proteinExistence type="predicted"/>
<accession>A0A2A7YF67</accession>
<organism evidence="1 2">
    <name type="scientific">Bacillus toyonensis</name>
    <dbReference type="NCBI Taxonomy" id="155322"/>
    <lineage>
        <taxon>Bacteria</taxon>
        <taxon>Bacillati</taxon>
        <taxon>Bacillota</taxon>
        <taxon>Bacilli</taxon>
        <taxon>Bacillales</taxon>
        <taxon>Bacillaceae</taxon>
        <taxon>Bacillus</taxon>
        <taxon>Bacillus cereus group</taxon>
    </lineage>
</organism>
<sequence length="77" mass="9111">MFRFVVDHFIEKGLIPDVPMKLGTQYPNFKKADLIIKSDELPEEMWLASDKQQFKWLDDRIPGGRSEGHWSYRSKGR</sequence>
<protein>
    <submittedName>
        <fullName evidence="1">Uncharacterized protein</fullName>
    </submittedName>
</protein>